<dbReference type="Pfam" id="PF06114">
    <property type="entry name" value="Peptidase_M78"/>
    <property type="match status" value="1"/>
</dbReference>
<reference evidence="2 3" key="1">
    <citation type="submission" date="2015-09" db="EMBL/GenBank/DDBJ databases">
        <authorList>
            <consortium name="Pathogen Informatics"/>
        </authorList>
    </citation>
    <scope>NUCLEOTIDE SEQUENCE [LARGE SCALE GENOMIC DNA]</scope>
    <source>
        <strain evidence="2 3">2789STDY5608866</strain>
    </source>
</reference>
<dbReference type="EMBL" id="CYYY01000001">
    <property type="protein sequence ID" value="CUN34565.1"/>
    <property type="molecule type" value="Genomic_DNA"/>
</dbReference>
<dbReference type="Gene3D" id="1.10.10.2910">
    <property type="match status" value="1"/>
</dbReference>
<accession>A0A173W803</accession>
<name>A0A173W803_9FIRM</name>
<dbReference type="AlphaFoldDB" id="A0A173W803"/>
<dbReference type="Proteomes" id="UP000095439">
    <property type="component" value="Unassembled WGS sequence"/>
</dbReference>
<feature type="domain" description="IrrE N-terminal-like" evidence="1">
    <location>
        <begin position="67"/>
        <end position="155"/>
    </location>
</feature>
<gene>
    <name evidence="2" type="ORF">ERS852423_00044</name>
</gene>
<sequence>MYLSDSQYENIKENVVDMYEECGLTTYPIDCMEIARRLNYRLVPYSKLKGKKLVTAMNISMDGFHMLVEDKVSGMFMWVIFYNDENSHERQRWTILHEIGHIRLDHTQESELAEAEANFFAKYSIAPPPLIHYAQCDDYIDVAVKFDLSIQAAYYSMCYYHKWLQYGPADYEPVEIRMLELFGLAA</sequence>
<evidence type="ECO:0000259" key="1">
    <source>
        <dbReference type="Pfam" id="PF06114"/>
    </source>
</evidence>
<dbReference type="RefSeq" id="WP_009262629.1">
    <property type="nucleotide sequence ID" value="NZ_CABIWY010000001.1"/>
</dbReference>
<protein>
    <submittedName>
        <fullName evidence="2">Domain of uncharacterized function (DUF955)</fullName>
    </submittedName>
</protein>
<evidence type="ECO:0000313" key="3">
    <source>
        <dbReference type="Proteomes" id="UP000095439"/>
    </source>
</evidence>
<organism evidence="2 3">
    <name type="scientific">Dorea longicatena</name>
    <dbReference type="NCBI Taxonomy" id="88431"/>
    <lineage>
        <taxon>Bacteria</taxon>
        <taxon>Bacillati</taxon>
        <taxon>Bacillota</taxon>
        <taxon>Clostridia</taxon>
        <taxon>Lachnospirales</taxon>
        <taxon>Lachnospiraceae</taxon>
        <taxon>Dorea</taxon>
    </lineage>
</organism>
<proteinExistence type="predicted"/>
<dbReference type="InterPro" id="IPR010359">
    <property type="entry name" value="IrrE_HExxH"/>
</dbReference>
<evidence type="ECO:0000313" key="2">
    <source>
        <dbReference type="EMBL" id="CUN34565.1"/>
    </source>
</evidence>